<protein>
    <submittedName>
        <fullName evidence="1">Uncharacterized protein</fullName>
    </submittedName>
</protein>
<accession>A0A4C1UHC5</accession>
<gene>
    <name evidence="1" type="ORF">EVAR_81765_1</name>
</gene>
<dbReference type="EMBL" id="BGZK01000173">
    <property type="protein sequence ID" value="GBP25883.1"/>
    <property type="molecule type" value="Genomic_DNA"/>
</dbReference>
<name>A0A4C1UHC5_EUMVA</name>
<sequence length="333" mass="36427">MLTTLTTGGVAQTRNELIANCCGVACAPHFGKLDIPNCVRPLSLFYSDIGRWSGKEIARSTLSLARSAQAERDNESCFFVRAASVHRFIRCYQVKNKDEPGLLTGKDVRLGPSSGRVRRRHLGVGGRGSSVSCPRNYLPRIICAAVPTHILADFPGINFGKSFLHRQLRLLCYSSVEGGIEIGICLVSESGAAPEQRAQPQSRSWSTASPADIGLIGRLTVSGLAVHANESINLHRESIHRRIDYAPPDATVVSMRNVKDLPLFIRRPERWLKLEQELNVEVSYSKPDEIKAACIHPDRGGEVPMEPSAATARRGRAAVLTRRRPSAALTFGP</sequence>
<evidence type="ECO:0000313" key="1">
    <source>
        <dbReference type="EMBL" id="GBP25883.1"/>
    </source>
</evidence>
<dbReference type="OrthoDB" id="6109at2759"/>
<organism evidence="1 2">
    <name type="scientific">Eumeta variegata</name>
    <name type="common">Bagworm moth</name>
    <name type="synonym">Eumeta japonica</name>
    <dbReference type="NCBI Taxonomy" id="151549"/>
    <lineage>
        <taxon>Eukaryota</taxon>
        <taxon>Metazoa</taxon>
        <taxon>Ecdysozoa</taxon>
        <taxon>Arthropoda</taxon>
        <taxon>Hexapoda</taxon>
        <taxon>Insecta</taxon>
        <taxon>Pterygota</taxon>
        <taxon>Neoptera</taxon>
        <taxon>Endopterygota</taxon>
        <taxon>Lepidoptera</taxon>
        <taxon>Glossata</taxon>
        <taxon>Ditrysia</taxon>
        <taxon>Tineoidea</taxon>
        <taxon>Psychidae</taxon>
        <taxon>Oiketicinae</taxon>
        <taxon>Eumeta</taxon>
    </lineage>
</organism>
<dbReference type="Proteomes" id="UP000299102">
    <property type="component" value="Unassembled WGS sequence"/>
</dbReference>
<evidence type="ECO:0000313" key="2">
    <source>
        <dbReference type="Proteomes" id="UP000299102"/>
    </source>
</evidence>
<keyword evidence="2" id="KW-1185">Reference proteome</keyword>
<proteinExistence type="predicted"/>
<dbReference type="AlphaFoldDB" id="A0A4C1UHC5"/>
<comment type="caution">
    <text evidence="1">The sequence shown here is derived from an EMBL/GenBank/DDBJ whole genome shotgun (WGS) entry which is preliminary data.</text>
</comment>
<reference evidence="1 2" key="1">
    <citation type="journal article" date="2019" name="Commun. Biol.">
        <title>The bagworm genome reveals a unique fibroin gene that provides high tensile strength.</title>
        <authorList>
            <person name="Kono N."/>
            <person name="Nakamura H."/>
            <person name="Ohtoshi R."/>
            <person name="Tomita M."/>
            <person name="Numata K."/>
            <person name="Arakawa K."/>
        </authorList>
    </citation>
    <scope>NUCLEOTIDE SEQUENCE [LARGE SCALE GENOMIC DNA]</scope>
</reference>